<dbReference type="AlphaFoldDB" id="A0A9D9NIV3"/>
<comment type="caution">
    <text evidence="2">The sequence shown here is derived from an EMBL/GenBank/DDBJ whole genome shotgun (WGS) entry which is preliminary data.</text>
</comment>
<protein>
    <submittedName>
        <fullName evidence="2">DUF349 domain-containing protein</fullName>
    </submittedName>
</protein>
<keyword evidence="1" id="KW-0175">Coiled coil</keyword>
<evidence type="ECO:0000256" key="1">
    <source>
        <dbReference type="SAM" id="Coils"/>
    </source>
</evidence>
<feature type="coiled-coil region" evidence="1">
    <location>
        <begin position="519"/>
        <end position="580"/>
    </location>
</feature>
<dbReference type="EMBL" id="JADIMD010000107">
    <property type="protein sequence ID" value="MBO8475067.1"/>
    <property type="molecule type" value="Genomic_DNA"/>
</dbReference>
<dbReference type="Pfam" id="PF03993">
    <property type="entry name" value="DUF349"/>
    <property type="match status" value="5"/>
</dbReference>
<dbReference type="Proteomes" id="UP000823757">
    <property type="component" value="Unassembled WGS sequence"/>
</dbReference>
<gene>
    <name evidence="2" type="ORF">IAB91_07255</name>
</gene>
<name>A0A9D9NIV3_9BACT</name>
<organism evidence="2 3">
    <name type="scientific">Candidatus Cryptobacteroides faecigallinarum</name>
    <dbReference type="NCBI Taxonomy" id="2840763"/>
    <lineage>
        <taxon>Bacteria</taxon>
        <taxon>Pseudomonadati</taxon>
        <taxon>Bacteroidota</taxon>
        <taxon>Bacteroidia</taxon>
        <taxon>Bacteroidales</taxon>
        <taxon>Candidatus Cryptobacteroides</taxon>
    </lineage>
</organism>
<proteinExistence type="predicted"/>
<reference evidence="2" key="2">
    <citation type="journal article" date="2021" name="PeerJ">
        <title>Extensive microbial diversity within the chicken gut microbiome revealed by metagenomics and culture.</title>
        <authorList>
            <person name="Gilroy R."/>
            <person name="Ravi A."/>
            <person name="Getino M."/>
            <person name="Pursley I."/>
            <person name="Horton D.L."/>
            <person name="Alikhan N.F."/>
            <person name="Baker D."/>
            <person name="Gharbi K."/>
            <person name="Hall N."/>
            <person name="Watson M."/>
            <person name="Adriaenssens E.M."/>
            <person name="Foster-Nyarko E."/>
            <person name="Jarju S."/>
            <person name="Secka A."/>
            <person name="Antonio M."/>
            <person name="Oren A."/>
            <person name="Chaudhuri R.R."/>
            <person name="La Ragione R."/>
            <person name="Hildebrand F."/>
            <person name="Pallen M.J."/>
        </authorList>
    </citation>
    <scope>NUCLEOTIDE SEQUENCE</scope>
    <source>
        <strain evidence="2">B1-13419</strain>
    </source>
</reference>
<accession>A0A9D9NIV3</accession>
<reference evidence="2" key="1">
    <citation type="submission" date="2020-10" db="EMBL/GenBank/DDBJ databases">
        <authorList>
            <person name="Gilroy R."/>
        </authorList>
    </citation>
    <scope>NUCLEOTIDE SEQUENCE</scope>
    <source>
        <strain evidence="2">B1-13419</strain>
    </source>
</reference>
<evidence type="ECO:0000313" key="2">
    <source>
        <dbReference type="EMBL" id="MBO8475067.1"/>
    </source>
</evidence>
<feature type="coiled-coil region" evidence="1">
    <location>
        <begin position="106"/>
        <end position="148"/>
    </location>
</feature>
<evidence type="ECO:0000313" key="3">
    <source>
        <dbReference type="Proteomes" id="UP000823757"/>
    </source>
</evidence>
<dbReference type="InterPro" id="IPR007139">
    <property type="entry name" value="DUF349"/>
</dbReference>
<sequence length="581" mass="68249">MNSKTMSDEIIRDVADVPEVTEETALMENAPEESAAAVNYSEKTLSELVALFEELGKNEDRMKLNKEAEAIKTAFYKRLTKEKAEAGDAVSEDAFTEIENGFKAYYNTYKKERAEYNARQEKEREENLVKKEAVIADLKALLEKQEDVNATFPAFREIQDRWRAIGPVPVQNYRNINDTYQLYVEQFYDMVKINRELRDLDFKKNLEAKEKFCEMAEKLAGNENIVEAFKELQKLHEQWKEYGPVAKQFREEIWDRFKAATAVINKKYQAYFEGLKEQQTENLAAKTALCEKVEEIAGREIKNSADWNALSKEIEEIQKQWRTIGFATRKENQKIYDRFRAACDKFYGRKREFYTEYKDSMNANLEKKISLCEAAEALKTSTEWKKATDQFINLQKQWKEIGAVPRKKSEQLWKRFRAACDEFFNERDKNAKPENNFYGNLKAKQKLVAEIDAYQLTGDEAKDHEALEAFMQRWQEIGFVPFKEKDNIAQAYKEAVNRKFPDASKVRKSHYAKAPKSEKERLIQKYSQLEQDIVTYENNIGFFAMSKNSEPLIRQMQERIEQSKKELKVLENKIRSIDEEE</sequence>